<dbReference type="PROSITE" id="PS60003">
    <property type="entry name" value="PHOSPHOKETOLASE_2"/>
    <property type="match status" value="1"/>
</dbReference>
<dbReference type="InterPro" id="IPR019789">
    <property type="entry name" value="Xul5P/Fru6P_PKetolase_ThDP_BS"/>
</dbReference>
<dbReference type="InterPro" id="IPR018970">
    <property type="entry name" value="Xul5P/Fru6P_PKetolase_N"/>
</dbReference>
<evidence type="ECO:0000256" key="3">
    <source>
        <dbReference type="ARBA" id="ARBA00023052"/>
    </source>
</evidence>
<evidence type="ECO:0000259" key="5">
    <source>
        <dbReference type="Pfam" id="PF09363"/>
    </source>
</evidence>
<dbReference type="SUPFAM" id="SSF52518">
    <property type="entry name" value="Thiamin diphosphate-binding fold (THDP-binding)"/>
    <property type="match status" value="2"/>
</dbReference>
<evidence type="ECO:0008006" key="9">
    <source>
        <dbReference type="Google" id="ProtNLM"/>
    </source>
</evidence>
<dbReference type="InterPro" id="IPR029061">
    <property type="entry name" value="THDP-binding"/>
</dbReference>
<evidence type="ECO:0000256" key="1">
    <source>
        <dbReference type="ARBA" id="ARBA00001964"/>
    </source>
</evidence>
<gene>
    <name evidence="7" type="ORF">Clacol_006681</name>
</gene>
<keyword evidence="3" id="KW-0786">Thiamine pyrophosphate</keyword>
<feature type="domain" description="Xylulose 5-phosphate/Fructose 6-phosphate phosphoketolase C-terminal" evidence="5">
    <location>
        <begin position="595"/>
        <end position="798"/>
    </location>
</feature>
<dbReference type="Pfam" id="PF09363">
    <property type="entry name" value="XFP_C"/>
    <property type="match status" value="1"/>
</dbReference>
<evidence type="ECO:0000256" key="4">
    <source>
        <dbReference type="ARBA" id="ARBA00023239"/>
    </source>
</evidence>
<dbReference type="PANTHER" id="PTHR31273">
    <property type="entry name" value="PHOSPHOKETOLASE-RELATED"/>
    <property type="match status" value="1"/>
</dbReference>
<dbReference type="GO" id="GO:0005975">
    <property type="term" value="P:carbohydrate metabolic process"/>
    <property type="evidence" value="ECO:0007669"/>
    <property type="project" value="InterPro"/>
</dbReference>
<accession>A0AAV5AGZ6</accession>
<evidence type="ECO:0000313" key="8">
    <source>
        <dbReference type="Proteomes" id="UP001050691"/>
    </source>
</evidence>
<keyword evidence="8" id="KW-1185">Reference proteome</keyword>
<evidence type="ECO:0000259" key="6">
    <source>
        <dbReference type="Pfam" id="PF09364"/>
    </source>
</evidence>
<protein>
    <recommendedName>
        <fullName evidence="9">Phosphoketolase</fullName>
    </recommendedName>
</protein>
<dbReference type="AlphaFoldDB" id="A0AAV5AGZ6"/>
<dbReference type="Pfam" id="PF03894">
    <property type="entry name" value="XFP"/>
    <property type="match status" value="1"/>
</dbReference>
<dbReference type="GO" id="GO:0016832">
    <property type="term" value="F:aldehyde-lyase activity"/>
    <property type="evidence" value="ECO:0007669"/>
    <property type="project" value="InterPro"/>
</dbReference>
<dbReference type="EMBL" id="BPWL01000007">
    <property type="protein sequence ID" value="GJJ12439.1"/>
    <property type="molecule type" value="Genomic_DNA"/>
</dbReference>
<dbReference type="Pfam" id="PF09364">
    <property type="entry name" value="XFP_N"/>
    <property type="match status" value="1"/>
</dbReference>
<proteinExistence type="inferred from homology"/>
<evidence type="ECO:0000313" key="7">
    <source>
        <dbReference type="EMBL" id="GJJ12439.1"/>
    </source>
</evidence>
<sequence length="802" mass="89001">MPEQLLQQPNPPPEPSQLPLSLSELAVKIDYKGQNVLSASELHGMQLYRRAACFLAASMLYLRDNNILERPLQEQDIKPRVLGHWGTDPGLKNDINALFVTGPGHGAPGVLACLWLEGSLAHFYPQYSLDKKGLHNVCAGFSQPSGLPSHVNAETPGSIHEAQRLGGELGYALSVSFGAIMDNPDLIVTVVIGDGEAETGPTATAWHGYKFIDPAESGAIIPIIHCNGFKISNRTLYGCMDNLELVALFSGYGYKVRFVEDLDHIDHDMAASLQWALSEIRAIQKAARSGKPIIKPRWPLIILRTPKGFSGPKEAHGEYIEGSYLSHGVPLSSVTSDKSEFEILATWLQSYEPKDLFDSKGSPNKDISIIIPTNEEKRMGLRKECYANYQPLDVPDWKPYTVKKGTQDSCMGRIGEYLRNVIQANPKTFRIWCPDELVSNKLGATLRDFGRNLQWDVMSRGSPAGRVIEMLSEHTCQGMLQGYTLTGRTGVFPSYESFMGIIHTMVVQYSKFMKMSLEVPWRQAVPSINYIETSTWTRQEHNGFSHQNPSFIGAILNLKSSIARVYLPPDSNCFLSTIAHCLRAKNYVNLMVGSKAPTPVWLSPEEADQHCIAGASVWKFASVDGGVDPDVVIVGIGVEMTMEVLWAASILRERCPQLRVRVVNVTDLMILAPHALHPHGLSLEAYESLFTKDKNIHFNYHGYPIELKGLLFGRPNLHRVSMEGYNEEGTTTTPFDMMLCNRTSRFHVAVAAVQGGAKVNPKVSVIEHELVASLLHEAEKYRQFAFKHGEDVPGTYDVPKFA</sequence>
<comment type="cofactor">
    <cofactor evidence="1">
        <name>thiamine diphosphate</name>
        <dbReference type="ChEBI" id="CHEBI:58937"/>
    </cofactor>
</comment>
<dbReference type="PANTHER" id="PTHR31273:SF1">
    <property type="entry name" value="PHOSPHOKETOLASE-RELATED"/>
    <property type="match status" value="1"/>
</dbReference>
<dbReference type="InterPro" id="IPR018969">
    <property type="entry name" value="Xul5P/Fru6P_PKetolase_C"/>
</dbReference>
<evidence type="ECO:0000256" key="2">
    <source>
        <dbReference type="ARBA" id="ARBA00005623"/>
    </source>
</evidence>
<dbReference type="Proteomes" id="UP001050691">
    <property type="component" value="Unassembled WGS sequence"/>
</dbReference>
<dbReference type="InterPro" id="IPR009014">
    <property type="entry name" value="Transketo_C/PFOR_II"/>
</dbReference>
<name>A0AAV5AGZ6_9AGAM</name>
<keyword evidence="4" id="KW-0456">Lyase</keyword>
<dbReference type="PIRSF" id="PIRSF017245">
    <property type="entry name" value="Phosphoketolase"/>
    <property type="match status" value="1"/>
</dbReference>
<organism evidence="7 8">
    <name type="scientific">Clathrus columnatus</name>
    <dbReference type="NCBI Taxonomy" id="1419009"/>
    <lineage>
        <taxon>Eukaryota</taxon>
        <taxon>Fungi</taxon>
        <taxon>Dikarya</taxon>
        <taxon>Basidiomycota</taxon>
        <taxon>Agaricomycotina</taxon>
        <taxon>Agaricomycetes</taxon>
        <taxon>Phallomycetidae</taxon>
        <taxon>Phallales</taxon>
        <taxon>Clathraceae</taxon>
        <taxon>Clathrus</taxon>
    </lineage>
</organism>
<feature type="domain" description="Xylulose 5-phosphate/Fructose 6-phosphate phosphoketolase N-terminal" evidence="6">
    <location>
        <begin position="38"/>
        <end position="388"/>
    </location>
</feature>
<dbReference type="Gene3D" id="3.40.50.970">
    <property type="match status" value="2"/>
</dbReference>
<dbReference type="InterPro" id="IPR005593">
    <property type="entry name" value="Xul5P/Fru6P_PKetolase"/>
</dbReference>
<comment type="caution">
    <text evidence="7">The sequence shown here is derived from an EMBL/GenBank/DDBJ whole genome shotgun (WGS) entry which is preliminary data.</text>
</comment>
<comment type="similarity">
    <text evidence="2">Belongs to the XFP family.</text>
</comment>
<reference evidence="7" key="1">
    <citation type="submission" date="2021-10" db="EMBL/GenBank/DDBJ databases">
        <title>De novo Genome Assembly of Clathrus columnatus (Basidiomycota, Fungi) Using Illumina and Nanopore Sequence Data.</title>
        <authorList>
            <person name="Ogiso-Tanaka E."/>
            <person name="Itagaki H."/>
            <person name="Hosoya T."/>
            <person name="Hosaka K."/>
        </authorList>
    </citation>
    <scope>NUCLEOTIDE SEQUENCE</scope>
    <source>
        <strain evidence="7">MO-923</strain>
    </source>
</reference>
<dbReference type="Gene3D" id="3.40.50.920">
    <property type="match status" value="1"/>
</dbReference>
<dbReference type="SUPFAM" id="SSF52922">
    <property type="entry name" value="TK C-terminal domain-like"/>
    <property type="match status" value="1"/>
</dbReference>